<protein>
    <submittedName>
        <fullName evidence="1">Uncharacterized protein</fullName>
    </submittedName>
</protein>
<organism evidence="1 2">
    <name type="scientific">Gordonia phage Pleakley</name>
    <dbReference type="NCBI Taxonomy" id="2283246"/>
    <lineage>
        <taxon>Viruses</taxon>
        <taxon>Duplodnaviria</taxon>
        <taxon>Heunggongvirae</taxon>
        <taxon>Uroviricota</taxon>
        <taxon>Caudoviricetes</taxon>
        <taxon>Zierdtviridae</taxon>
        <taxon>Emilbogenvirinae</taxon>
        <taxon>Pleakleyvirus</taxon>
        <taxon>Pleakleyvirus pleakley</taxon>
    </lineage>
</organism>
<name>A0A345M6I8_9CAUD</name>
<dbReference type="GeneID" id="65115128"/>
<proteinExistence type="predicted"/>
<dbReference type="KEGG" id="vg:65115128"/>
<accession>A0A345M6I8</accession>
<sequence length="77" mass="8371">MQLSIEFGNGSRQSDYGKIHKTGCRDLHDPEPIGDALSKDEAVRLADGVTCWAESEGEDPAAYGYQFAPCVKLPQEA</sequence>
<keyword evidence="2" id="KW-1185">Reference proteome</keyword>
<evidence type="ECO:0000313" key="2">
    <source>
        <dbReference type="Proteomes" id="UP000260273"/>
    </source>
</evidence>
<dbReference type="EMBL" id="MH576960">
    <property type="protein sequence ID" value="AXH66109.1"/>
    <property type="molecule type" value="Genomic_DNA"/>
</dbReference>
<dbReference type="Proteomes" id="UP000260273">
    <property type="component" value="Segment"/>
</dbReference>
<gene>
    <name evidence="1" type="primary">70</name>
    <name evidence="1" type="ORF">SEA_PLEAKLEY_70</name>
</gene>
<evidence type="ECO:0000313" key="1">
    <source>
        <dbReference type="EMBL" id="AXH66109.1"/>
    </source>
</evidence>
<reference evidence="2" key="1">
    <citation type="submission" date="2018-07" db="EMBL/GenBank/DDBJ databases">
        <authorList>
            <person name="Quirk P.G."/>
            <person name="Krulwich T.A."/>
        </authorList>
    </citation>
    <scope>NUCLEOTIDE SEQUENCE [LARGE SCALE GENOMIC DNA]</scope>
</reference>
<dbReference type="RefSeq" id="YP_010097464.1">
    <property type="nucleotide sequence ID" value="NC_055758.1"/>
</dbReference>